<dbReference type="InterPro" id="IPR018946">
    <property type="entry name" value="PhoD-like_MPP"/>
</dbReference>
<reference evidence="4 5" key="1">
    <citation type="submission" date="2017-07" db="EMBL/GenBank/DDBJ databases">
        <title>Leptospira spp. isolated from tropical soils.</title>
        <authorList>
            <person name="Thibeaux R."/>
            <person name="Iraola G."/>
            <person name="Ferres I."/>
            <person name="Bierque E."/>
            <person name="Girault D."/>
            <person name="Soupe-Gilbert M.-E."/>
            <person name="Picardeau M."/>
            <person name="Goarant C."/>
        </authorList>
    </citation>
    <scope>NUCLEOTIDE SEQUENCE [LARGE SCALE GENOMIC DNA]</scope>
    <source>
        <strain evidence="3 5">FH1-B-B1</strain>
        <strain evidence="2 4">FH1-B-C1</strain>
    </source>
</reference>
<dbReference type="Gene3D" id="3.60.21.70">
    <property type="entry name" value="PhoD-like phosphatase"/>
    <property type="match status" value="1"/>
</dbReference>
<dbReference type="PANTHER" id="PTHR33987">
    <property type="entry name" value="CALCINEURIN-LIKE METALLO-PHOSPHOESTERASE SUPERFAMILY PROTEIN"/>
    <property type="match status" value="1"/>
</dbReference>
<evidence type="ECO:0000313" key="5">
    <source>
        <dbReference type="Proteomes" id="UP000231990"/>
    </source>
</evidence>
<dbReference type="AlphaFoldDB" id="A0A2M9ZKZ3"/>
<dbReference type="EMBL" id="NPDY01000006">
    <property type="protein sequence ID" value="PJZ70021.1"/>
    <property type="molecule type" value="Genomic_DNA"/>
</dbReference>
<comment type="caution">
    <text evidence="3">The sequence shown here is derived from an EMBL/GenBank/DDBJ whole genome shotgun (WGS) entry which is preliminary data.</text>
</comment>
<dbReference type="CDD" id="cd07389">
    <property type="entry name" value="MPP_PhoD"/>
    <property type="match status" value="1"/>
</dbReference>
<dbReference type="SUPFAM" id="SSF56300">
    <property type="entry name" value="Metallo-dependent phosphatases"/>
    <property type="match status" value="1"/>
</dbReference>
<dbReference type="InterPro" id="IPR038607">
    <property type="entry name" value="PhoD-like_sf"/>
</dbReference>
<dbReference type="EMBL" id="NPDZ01000008">
    <property type="protein sequence ID" value="PJZ72728.1"/>
    <property type="molecule type" value="Genomic_DNA"/>
</dbReference>
<dbReference type="Proteomes" id="UP000231990">
    <property type="component" value="Unassembled WGS sequence"/>
</dbReference>
<name>A0A2M9ZKZ3_9LEPT</name>
<dbReference type="InterPro" id="IPR029052">
    <property type="entry name" value="Metallo-depent_PP-like"/>
</dbReference>
<proteinExistence type="predicted"/>
<dbReference type="OrthoDB" id="327733at2"/>
<dbReference type="Proteomes" id="UP000231962">
    <property type="component" value="Unassembled WGS sequence"/>
</dbReference>
<evidence type="ECO:0000313" key="4">
    <source>
        <dbReference type="Proteomes" id="UP000231962"/>
    </source>
</evidence>
<feature type="domain" description="PhoD-like phosphatase metallophosphatase" evidence="1">
    <location>
        <begin position="220"/>
        <end position="353"/>
    </location>
</feature>
<keyword evidence="4" id="KW-1185">Reference proteome</keyword>
<dbReference type="PANTHER" id="PTHR33987:SF1">
    <property type="entry name" value="CALCINEURIN-LIKE METALLO-PHOSPHOESTERASE SUPERFAMILY PROTEIN"/>
    <property type="match status" value="1"/>
</dbReference>
<evidence type="ECO:0000313" key="3">
    <source>
        <dbReference type="EMBL" id="PJZ72728.1"/>
    </source>
</evidence>
<gene>
    <name evidence="2" type="ORF">CH360_08845</name>
    <name evidence="3" type="ORF">CH373_12840</name>
</gene>
<dbReference type="Pfam" id="PF09423">
    <property type="entry name" value="PhoD"/>
    <property type="match status" value="1"/>
</dbReference>
<evidence type="ECO:0000313" key="2">
    <source>
        <dbReference type="EMBL" id="PJZ70021.1"/>
    </source>
</evidence>
<protein>
    <submittedName>
        <fullName evidence="3">PhoD-like phosphatase</fullName>
    </submittedName>
</protein>
<evidence type="ECO:0000259" key="1">
    <source>
        <dbReference type="Pfam" id="PF09423"/>
    </source>
</evidence>
<organism evidence="3 5">
    <name type="scientific">Leptospira perolatii</name>
    <dbReference type="NCBI Taxonomy" id="2023191"/>
    <lineage>
        <taxon>Bacteria</taxon>
        <taxon>Pseudomonadati</taxon>
        <taxon>Spirochaetota</taxon>
        <taxon>Spirochaetia</taxon>
        <taxon>Leptospirales</taxon>
        <taxon>Leptospiraceae</taxon>
        <taxon>Leptospira</taxon>
    </lineage>
</organism>
<accession>A0A2M9ZKZ3</accession>
<sequence length="408" mass="46656">MVGYSSAREVKLWVQTKIPAKVFAEYHALDQPTAKHRTSEVLTQQINGNVAHLVAQPLEPGKTYAYTIFVNDRPSEKKHLQIFRTLPIWIGTKSGPPDFSFALGSCAFGNDPKYDTQTKPYGGDYNIFGSILAKSPQFMLWLGDNIYLREPDWDSRTGFIYRYTQQRSIPELQPLLASVHHYAIWDDHDFGPNDSDASFWMKGTAEELFKLFWANPNYSSKGIYGSFTWGDVQFFLLDDRMFRTANENTIKPRSYFGNKQLEWLINGLAFSKATFKFVAVGGQVLNPLKVFENFSNYEEEKDKLLSAIRNLKIKNVVFLTGDRHFTELSLLSEDQPYPIYDLTVSPLTSSPHPPITEQNPLRIPGTLVDDKRNFAVIEVKGKLPSRKLSIRVFDKDGSELWLQEILAK</sequence>